<dbReference type="EMBL" id="KZ820017">
    <property type="protein sequence ID" value="PWN49686.1"/>
    <property type="molecule type" value="Genomic_DNA"/>
</dbReference>
<name>A0ACD0NV70_9BASI</name>
<protein>
    <submittedName>
        <fullName evidence="1">Uncharacterized protein</fullName>
    </submittedName>
</protein>
<organism evidence="1 2">
    <name type="scientific">Violaceomyces palustris</name>
    <dbReference type="NCBI Taxonomy" id="1673888"/>
    <lineage>
        <taxon>Eukaryota</taxon>
        <taxon>Fungi</taxon>
        <taxon>Dikarya</taxon>
        <taxon>Basidiomycota</taxon>
        <taxon>Ustilaginomycotina</taxon>
        <taxon>Ustilaginomycetes</taxon>
        <taxon>Violaceomycetales</taxon>
        <taxon>Violaceomycetaceae</taxon>
        <taxon>Violaceomyces</taxon>
    </lineage>
</organism>
<dbReference type="Proteomes" id="UP000245626">
    <property type="component" value="Unassembled WGS sequence"/>
</dbReference>
<evidence type="ECO:0000313" key="1">
    <source>
        <dbReference type="EMBL" id="PWN49686.1"/>
    </source>
</evidence>
<evidence type="ECO:0000313" key="2">
    <source>
        <dbReference type="Proteomes" id="UP000245626"/>
    </source>
</evidence>
<keyword evidence="2" id="KW-1185">Reference proteome</keyword>
<proteinExistence type="predicted"/>
<sequence>MSFKLVVAKRSSSSSKGGSTPSSSKWPLQLELDPSTSLAQLKKLIHSKNSKLHPSRQRITKEDKSPLLDDAKSLSQLGLTSGETVYLKDLGPQVAWSTVFLTEYAGPIFIHPLIYYYAPSIWRTNFEHSRMQSLALHLVLAHYVKRELETLFVHRFSNGTMPLFNIFKNSTHYWVLSGLLLSVFVYSPYYSASAVAGTIQDNDTFLSLCTVAFTLAELGNAYCHLILKWLRPAGTRERKIPRGFAFELVSCPNYFFEFLAWSAFTVLTLNAASALFAAVSTAQMTVWAIKKHKNYKKEFGKDYPRGRKVMFPWVF</sequence>
<gene>
    <name evidence="1" type="ORF">IE53DRAFT_380351</name>
</gene>
<accession>A0ACD0NV70</accession>
<reference evidence="1 2" key="1">
    <citation type="journal article" date="2018" name="Mol. Biol. Evol.">
        <title>Broad Genomic Sampling Reveals a Smut Pathogenic Ancestry of the Fungal Clade Ustilaginomycotina.</title>
        <authorList>
            <person name="Kijpornyongpan T."/>
            <person name="Mondo S.J."/>
            <person name="Barry K."/>
            <person name="Sandor L."/>
            <person name="Lee J."/>
            <person name="Lipzen A."/>
            <person name="Pangilinan J."/>
            <person name="LaButti K."/>
            <person name="Hainaut M."/>
            <person name="Henrissat B."/>
            <person name="Grigoriev I.V."/>
            <person name="Spatafora J.W."/>
            <person name="Aime M.C."/>
        </authorList>
    </citation>
    <scope>NUCLEOTIDE SEQUENCE [LARGE SCALE GENOMIC DNA]</scope>
    <source>
        <strain evidence="1 2">SA 807</strain>
    </source>
</reference>